<dbReference type="GO" id="GO:0009252">
    <property type="term" value="P:peptidoglycan biosynthetic process"/>
    <property type="evidence" value="ECO:0007669"/>
    <property type="project" value="UniProtKB-KW"/>
</dbReference>
<evidence type="ECO:0000256" key="4">
    <source>
        <dbReference type="ARBA" id="ARBA00022519"/>
    </source>
</evidence>
<gene>
    <name evidence="18" type="ORF">SAMN05421508_105213</name>
</gene>
<dbReference type="RefSeq" id="WP_097279589.1">
    <property type="nucleotide sequence ID" value="NZ_OCNJ01000005.1"/>
</dbReference>
<keyword evidence="8" id="KW-0378">Hydrolase</keyword>
<keyword evidence="12 15" id="KW-0472">Membrane</keyword>
<feature type="transmembrane region" description="Helical" evidence="15">
    <location>
        <begin position="20"/>
        <end position="40"/>
    </location>
</feature>
<feature type="domain" description="Penicillin-binding protein dimerisation" evidence="17">
    <location>
        <begin position="64"/>
        <end position="233"/>
    </location>
</feature>
<keyword evidence="19" id="KW-1185">Reference proteome</keyword>
<evidence type="ECO:0000256" key="2">
    <source>
        <dbReference type="ARBA" id="ARBA00004236"/>
    </source>
</evidence>
<evidence type="ECO:0000256" key="14">
    <source>
        <dbReference type="SAM" id="MobiDB-lite"/>
    </source>
</evidence>
<dbReference type="InterPro" id="IPR017790">
    <property type="entry name" value="Penicillin-binding_protein_2"/>
</dbReference>
<dbReference type="PANTHER" id="PTHR30627:SF2">
    <property type="entry name" value="PEPTIDOGLYCAN D,D-TRANSPEPTIDASE MRDA"/>
    <property type="match status" value="1"/>
</dbReference>
<keyword evidence="4" id="KW-0997">Cell inner membrane</keyword>
<keyword evidence="11 15" id="KW-1133">Transmembrane helix</keyword>
<evidence type="ECO:0000256" key="10">
    <source>
        <dbReference type="ARBA" id="ARBA00022984"/>
    </source>
</evidence>
<dbReference type="Gene3D" id="3.40.710.10">
    <property type="entry name" value="DD-peptidase/beta-lactamase superfamily"/>
    <property type="match status" value="1"/>
</dbReference>
<evidence type="ECO:0000256" key="9">
    <source>
        <dbReference type="ARBA" id="ARBA00022960"/>
    </source>
</evidence>
<sequence>MMRSMTTRQGDRAKVFSRRAIGLAAGKAALISALVGRMYYLQVLESDRYKTLAEENRINIRLLPPPRGRLVDRFGVPLAVNKQNFRVLLVREQTKDIEGTLDALGRIIALSDHDRQKVLKEVSRKRGFVPVTVRENLSWTEMARIQVNAPDLPGIIIDEGLARYYPWSEDFAHVLGYVAAVSEDDLTGDPLLELPGFRIGKAGIEREYDLALRGAAGTSQVEVNAVGRVIRELRREEGDPGDELTMTLDARLQRKAVEVLGEESASIVLMDVHTGEVLAMVSNPGYDPNAFNRGLTTAEWKTLVANDHAPLTNKPVGGQYAPGSTYKMVVALAALEAGVIKPENSVFCPGHMSLGNARFHCWKKGGHGSVNLVEAIAQSCDVYFYEIAKRVGVDRIAEMSHRFGLGKPVDVGLPHERPGLIPTTAWKRATMDQPWHKGETLVAGIGQGYVLTTPLQLAVMTARLATGLAVRPVLTRQIVGPDGNLLPRPAQTPDQLGISRQNMEMVRLGMLSVVHGDRGTARKAALEDKTIQMAGKTGTAQVRRITMTERQGGVIKNEDLPWKYRDHALFVCYAPYDSPRYACAVVVEHGGGGSAVAAPIAKAVMDECMRLDPARRTPTAEEMLALPPEAEPGPDDPTGTGTAGTGEAAAVEPALFENGLPRPLAKPDATGT</sequence>
<dbReference type="GO" id="GO:0008360">
    <property type="term" value="P:regulation of cell shape"/>
    <property type="evidence" value="ECO:0007669"/>
    <property type="project" value="UniProtKB-KW"/>
</dbReference>
<dbReference type="NCBIfam" id="TIGR03423">
    <property type="entry name" value="pbp2_mrdA"/>
    <property type="match status" value="1"/>
</dbReference>
<dbReference type="GO" id="GO:0016740">
    <property type="term" value="F:transferase activity"/>
    <property type="evidence" value="ECO:0007669"/>
    <property type="project" value="UniProtKB-KW"/>
</dbReference>
<proteinExistence type="predicted"/>
<keyword evidence="13" id="KW-0961">Cell wall biogenesis/degradation</keyword>
<dbReference type="InterPro" id="IPR005311">
    <property type="entry name" value="PBP_dimer"/>
</dbReference>
<dbReference type="InterPro" id="IPR036138">
    <property type="entry name" value="PBP_dimer_sf"/>
</dbReference>
<dbReference type="Pfam" id="PF00905">
    <property type="entry name" value="Transpeptidase"/>
    <property type="match status" value="1"/>
</dbReference>
<dbReference type="GO" id="GO:0005886">
    <property type="term" value="C:plasma membrane"/>
    <property type="evidence" value="ECO:0007669"/>
    <property type="project" value="UniProtKB-SubCell"/>
</dbReference>
<keyword evidence="5" id="KW-0121">Carboxypeptidase</keyword>
<dbReference type="GO" id="GO:0009002">
    <property type="term" value="F:serine-type D-Ala-D-Ala carboxypeptidase activity"/>
    <property type="evidence" value="ECO:0007669"/>
    <property type="project" value="InterPro"/>
</dbReference>
<dbReference type="SUPFAM" id="SSF56519">
    <property type="entry name" value="Penicillin binding protein dimerisation domain"/>
    <property type="match status" value="1"/>
</dbReference>
<dbReference type="GO" id="GO:0071972">
    <property type="term" value="F:peptidoglycan L,D-transpeptidase activity"/>
    <property type="evidence" value="ECO:0007669"/>
    <property type="project" value="TreeGrafter"/>
</dbReference>
<dbReference type="PANTHER" id="PTHR30627">
    <property type="entry name" value="PEPTIDOGLYCAN D,D-TRANSPEPTIDASE"/>
    <property type="match status" value="1"/>
</dbReference>
<evidence type="ECO:0000313" key="19">
    <source>
        <dbReference type="Proteomes" id="UP000219621"/>
    </source>
</evidence>
<evidence type="ECO:0000313" key="18">
    <source>
        <dbReference type="EMBL" id="SOD96216.1"/>
    </source>
</evidence>
<dbReference type="EMBL" id="OCNJ01000005">
    <property type="protein sequence ID" value="SOD96216.1"/>
    <property type="molecule type" value="Genomic_DNA"/>
</dbReference>
<feature type="compositionally biased region" description="Low complexity" evidence="14">
    <location>
        <begin position="636"/>
        <end position="654"/>
    </location>
</feature>
<evidence type="ECO:0000256" key="15">
    <source>
        <dbReference type="SAM" id="Phobius"/>
    </source>
</evidence>
<dbReference type="Proteomes" id="UP000219621">
    <property type="component" value="Unassembled WGS sequence"/>
</dbReference>
<dbReference type="Gene3D" id="3.30.1390.30">
    <property type="entry name" value="Penicillin-binding protein 2a, domain 3"/>
    <property type="match status" value="1"/>
</dbReference>
<evidence type="ECO:0000256" key="6">
    <source>
        <dbReference type="ARBA" id="ARBA00022670"/>
    </source>
</evidence>
<keyword evidence="6" id="KW-0645">Protease</keyword>
<dbReference type="InterPro" id="IPR012338">
    <property type="entry name" value="Beta-lactam/transpept-like"/>
</dbReference>
<protein>
    <submittedName>
        <fullName evidence="18">Peptidoglycan glycosyltransferase</fullName>
    </submittedName>
</protein>
<evidence type="ECO:0000256" key="7">
    <source>
        <dbReference type="ARBA" id="ARBA00022692"/>
    </source>
</evidence>
<keyword evidence="7 15" id="KW-0812">Transmembrane</keyword>
<evidence type="ECO:0000256" key="5">
    <source>
        <dbReference type="ARBA" id="ARBA00022645"/>
    </source>
</evidence>
<dbReference type="SUPFAM" id="SSF56601">
    <property type="entry name" value="beta-lactamase/transpeptidase-like"/>
    <property type="match status" value="1"/>
</dbReference>
<evidence type="ECO:0000259" key="17">
    <source>
        <dbReference type="Pfam" id="PF03717"/>
    </source>
</evidence>
<dbReference type="InterPro" id="IPR050515">
    <property type="entry name" value="Beta-lactam/transpept"/>
</dbReference>
<feature type="domain" description="Penicillin-binding protein transpeptidase" evidence="16">
    <location>
        <begin position="266"/>
        <end position="606"/>
    </location>
</feature>
<evidence type="ECO:0000256" key="11">
    <source>
        <dbReference type="ARBA" id="ARBA00022989"/>
    </source>
</evidence>
<dbReference type="Pfam" id="PF03717">
    <property type="entry name" value="PBP_dimer"/>
    <property type="match status" value="1"/>
</dbReference>
<evidence type="ECO:0000256" key="3">
    <source>
        <dbReference type="ARBA" id="ARBA00022475"/>
    </source>
</evidence>
<keyword evidence="10" id="KW-0573">Peptidoglycan synthesis</keyword>
<evidence type="ECO:0000256" key="1">
    <source>
        <dbReference type="ARBA" id="ARBA00004167"/>
    </source>
</evidence>
<dbReference type="GO" id="GO:0006508">
    <property type="term" value="P:proteolysis"/>
    <property type="evidence" value="ECO:0007669"/>
    <property type="project" value="UniProtKB-KW"/>
</dbReference>
<dbReference type="GO" id="GO:0008658">
    <property type="term" value="F:penicillin binding"/>
    <property type="evidence" value="ECO:0007669"/>
    <property type="project" value="InterPro"/>
</dbReference>
<evidence type="ECO:0000256" key="12">
    <source>
        <dbReference type="ARBA" id="ARBA00023136"/>
    </source>
</evidence>
<reference evidence="18 19" key="1">
    <citation type="submission" date="2017-09" db="EMBL/GenBank/DDBJ databases">
        <authorList>
            <person name="Ehlers B."/>
            <person name="Leendertz F.H."/>
        </authorList>
    </citation>
    <scope>NUCLEOTIDE SEQUENCE [LARGE SCALE GENOMIC DNA]</scope>
    <source>
        <strain evidence="18 19">USBA 140</strain>
    </source>
</reference>
<dbReference type="FunFam" id="3.40.710.10:FF:000024">
    <property type="entry name" value="Penicillin-binding protein 2"/>
    <property type="match status" value="1"/>
</dbReference>
<feature type="region of interest" description="Disordered" evidence="14">
    <location>
        <begin position="624"/>
        <end position="672"/>
    </location>
</feature>
<keyword evidence="3" id="KW-1003">Cell membrane</keyword>
<dbReference type="InterPro" id="IPR001460">
    <property type="entry name" value="PCN-bd_Tpept"/>
</dbReference>
<organism evidence="18 19">
    <name type="scientific">Caenispirillum bisanense</name>
    <dbReference type="NCBI Taxonomy" id="414052"/>
    <lineage>
        <taxon>Bacteria</taxon>
        <taxon>Pseudomonadati</taxon>
        <taxon>Pseudomonadota</taxon>
        <taxon>Alphaproteobacteria</taxon>
        <taxon>Rhodospirillales</taxon>
        <taxon>Novispirillaceae</taxon>
        <taxon>Caenispirillum</taxon>
    </lineage>
</organism>
<evidence type="ECO:0000259" key="16">
    <source>
        <dbReference type="Pfam" id="PF00905"/>
    </source>
</evidence>
<keyword evidence="18" id="KW-0808">Transferase</keyword>
<dbReference type="OrthoDB" id="9766847at2"/>
<dbReference type="GO" id="GO:0071555">
    <property type="term" value="P:cell wall organization"/>
    <property type="evidence" value="ECO:0007669"/>
    <property type="project" value="UniProtKB-KW"/>
</dbReference>
<name>A0A286GLZ8_9PROT</name>
<comment type="subcellular location">
    <subcellularLocation>
        <location evidence="2">Cell membrane</location>
    </subcellularLocation>
    <subcellularLocation>
        <location evidence="1">Membrane</location>
        <topology evidence="1">Single-pass membrane protein</topology>
    </subcellularLocation>
</comment>
<evidence type="ECO:0000256" key="13">
    <source>
        <dbReference type="ARBA" id="ARBA00023316"/>
    </source>
</evidence>
<accession>A0A286GLZ8</accession>
<keyword evidence="9" id="KW-0133">Cell shape</keyword>
<evidence type="ECO:0000256" key="8">
    <source>
        <dbReference type="ARBA" id="ARBA00022801"/>
    </source>
</evidence>
<dbReference type="AlphaFoldDB" id="A0A286GLZ8"/>
<dbReference type="Gene3D" id="3.90.1310.10">
    <property type="entry name" value="Penicillin-binding protein 2a (Domain 2)"/>
    <property type="match status" value="1"/>
</dbReference>